<reference evidence="7 8" key="1">
    <citation type="submission" date="2022-06" db="EMBL/GenBank/DDBJ databases">
        <title>Sequencing the genomes of 1000 actinobacteria strains.</title>
        <authorList>
            <person name="Klenk H.-P."/>
        </authorList>
    </citation>
    <scope>NUCLEOTIDE SEQUENCE [LARGE SCALE GENOMIC DNA]</scope>
    <source>
        <strain evidence="7 8">DSM 44170</strain>
    </source>
</reference>
<keyword evidence="5 6" id="KW-0472">Membrane</keyword>
<dbReference type="Gene3D" id="1.20.1250.20">
    <property type="entry name" value="MFS general substrate transporter like domains"/>
    <property type="match status" value="1"/>
</dbReference>
<keyword evidence="3 6" id="KW-0812">Transmembrane</keyword>
<gene>
    <name evidence="7" type="ORF">HD595_002272</name>
</gene>
<dbReference type="Proteomes" id="UP001320766">
    <property type="component" value="Unassembled WGS sequence"/>
</dbReference>
<dbReference type="SUPFAM" id="SSF103473">
    <property type="entry name" value="MFS general substrate transporter"/>
    <property type="match status" value="1"/>
</dbReference>
<feature type="transmembrane region" description="Helical" evidence="6">
    <location>
        <begin position="98"/>
        <end position="124"/>
    </location>
</feature>
<dbReference type="RefSeq" id="WP_253768302.1">
    <property type="nucleotide sequence ID" value="NZ_BAAAVE010000028.1"/>
</dbReference>
<feature type="transmembrane region" description="Helical" evidence="6">
    <location>
        <begin position="293"/>
        <end position="310"/>
    </location>
</feature>
<evidence type="ECO:0000313" key="7">
    <source>
        <dbReference type="EMBL" id="MCP2346150.1"/>
    </source>
</evidence>
<dbReference type="EMBL" id="JAMZEC010000001">
    <property type="protein sequence ID" value="MCP2346150.1"/>
    <property type="molecule type" value="Genomic_DNA"/>
</dbReference>
<evidence type="ECO:0000313" key="8">
    <source>
        <dbReference type="Proteomes" id="UP001320766"/>
    </source>
</evidence>
<dbReference type="InterPro" id="IPR036259">
    <property type="entry name" value="MFS_trans_sf"/>
</dbReference>
<evidence type="ECO:0000256" key="6">
    <source>
        <dbReference type="SAM" id="Phobius"/>
    </source>
</evidence>
<protein>
    <submittedName>
        <fullName evidence="7">MFS family arabinose efflux permease</fullName>
    </submittedName>
</protein>
<sequence>MLIASKAGPPAARYRDVLANREFRAVFAADLLSMAGDYLAKIAIAVLVFENTASALLSAVAFGIGYLPGVLGGPVLAALSDRLPRRTVMVTCDVARAVLVGALAVPGVPVPALLVILFAASLFAPPFQAARSAILPEVLAGDAYAVAGSLMVLSQQLAQVLSFAAGGALLTVVGSREALLLDALSFVASALLVRTSLTHRPAPRADRPRGWLSGVGEGFRLVFHDRALRTCLLLAWAGAAATAAPEGLMSAYAESLHGSPATTGLLLAAIPVGNVAGAVLYVRFTPPRLRERLVAPMALGAVLALLPIGAGLPLPAVLGLLALSGFGLSHVVVLNTMFTRAVPAAYRGRANGLAVAGLMVGQGGGVALAGAAADALGEPGVVITLCGAAGLVAVGSVLVLAGPRAHLTTTLENL</sequence>
<organism evidence="7 8">
    <name type="scientific">Nonomuraea roseoviolacea subsp. carminata</name>
    <dbReference type="NCBI Taxonomy" id="160689"/>
    <lineage>
        <taxon>Bacteria</taxon>
        <taxon>Bacillati</taxon>
        <taxon>Actinomycetota</taxon>
        <taxon>Actinomycetes</taxon>
        <taxon>Streptosporangiales</taxon>
        <taxon>Streptosporangiaceae</taxon>
        <taxon>Nonomuraea</taxon>
    </lineage>
</organism>
<evidence type="ECO:0000256" key="4">
    <source>
        <dbReference type="ARBA" id="ARBA00022989"/>
    </source>
</evidence>
<keyword evidence="8" id="KW-1185">Reference proteome</keyword>
<dbReference type="PANTHER" id="PTHR23513">
    <property type="entry name" value="INTEGRAL MEMBRANE EFFLUX PROTEIN-RELATED"/>
    <property type="match status" value="1"/>
</dbReference>
<keyword evidence="4 6" id="KW-1133">Transmembrane helix</keyword>
<evidence type="ECO:0000256" key="3">
    <source>
        <dbReference type="ARBA" id="ARBA00022692"/>
    </source>
</evidence>
<evidence type="ECO:0000256" key="5">
    <source>
        <dbReference type="ARBA" id="ARBA00023136"/>
    </source>
</evidence>
<feature type="transmembrane region" description="Helical" evidence="6">
    <location>
        <begin position="261"/>
        <end position="281"/>
    </location>
</feature>
<feature type="transmembrane region" description="Helical" evidence="6">
    <location>
        <begin position="350"/>
        <end position="373"/>
    </location>
</feature>
<dbReference type="InterPro" id="IPR011701">
    <property type="entry name" value="MFS"/>
</dbReference>
<dbReference type="Pfam" id="PF07690">
    <property type="entry name" value="MFS_1"/>
    <property type="match status" value="1"/>
</dbReference>
<proteinExistence type="predicted"/>
<feature type="transmembrane region" description="Helical" evidence="6">
    <location>
        <begin position="316"/>
        <end position="338"/>
    </location>
</feature>
<dbReference type="PRINTS" id="PR01988">
    <property type="entry name" value="EXPORTERBACE"/>
</dbReference>
<comment type="subcellular location">
    <subcellularLocation>
        <location evidence="1">Cell membrane</location>
        <topology evidence="1">Multi-pass membrane protein</topology>
    </subcellularLocation>
</comment>
<feature type="transmembrane region" description="Helical" evidence="6">
    <location>
        <begin position="379"/>
        <end position="401"/>
    </location>
</feature>
<feature type="transmembrane region" description="Helical" evidence="6">
    <location>
        <begin position="55"/>
        <end position="77"/>
    </location>
</feature>
<evidence type="ECO:0000256" key="1">
    <source>
        <dbReference type="ARBA" id="ARBA00004651"/>
    </source>
</evidence>
<comment type="caution">
    <text evidence="7">The sequence shown here is derived from an EMBL/GenBank/DDBJ whole genome shotgun (WGS) entry which is preliminary data.</text>
</comment>
<feature type="transmembrane region" description="Helical" evidence="6">
    <location>
        <begin position="144"/>
        <end position="172"/>
    </location>
</feature>
<keyword evidence="2" id="KW-1003">Cell membrane</keyword>
<evidence type="ECO:0000256" key="2">
    <source>
        <dbReference type="ARBA" id="ARBA00022475"/>
    </source>
</evidence>
<accession>A0ABT1JX28</accession>
<dbReference type="CDD" id="cd06173">
    <property type="entry name" value="MFS_MefA_like"/>
    <property type="match status" value="1"/>
</dbReference>
<dbReference type="InterPro" id="IPR022324">
    <property type="entry name" value="Bacilysin_exporter_BacE_put"/>
</dbReference>
<name>A0ABT1JX28_9ACTN</name>
<dbReference type="PANTHER" id="PTHR23513:SF11">
    <property type="entry name" value="STAPHYLOFERRIN A TRANSPORTER"/>
    <property type="match status" value="1"/>
</dbReference>